<evidence type="ECO:0000313" key="3">
    <source>
        <dbReference type="EMBL" id="KAI5384686.1"/>
    </source>
</evidence>
<dbReference type="Gene3D" id="1.10.510.10">
    <property type="entry name" value="Transferase(Phosphotransferase) domain 1"/>
    <property type="match status" value="1"/>
</dbReference>
<dbReference type="EMBL" id="JAMSHJ010000007">
    <property type="protein sequence ID" value="KAI5384686.1"/>
    <property type="molecule type" value="Genomic_DNA"/>
</dbReference>
<dbReference type="AlphaFoldDB" id="A0A9D4VJH9"/>
<dbReference type="SUPFAM" id="SSF56112">
    <property type="entry name" value="Protein kinase-like (PK-like)"/>
    <property type="match status" value="1"/>
</dbReference>
<dbReference type="Gramene" id="Psat07G0162800-T1">
    <property type="protein sequence ID" value="KAI5384686.1"/>
    <property type="gene ID" value="KIW84_071628"/>
</dbReference>
<dbReference type="InterPro" id="IPR011009">
    <property type="entry name" value="Kinase-like_dom_sf"/>
</dbReference>
<dbReference type="Proteomes" id="UP001058974">
    <property type="component" value="Chromosome 7"/>
</dbReference>
<dbReference type="GO" id="GO:0005524">
    <property type="term" value="F:ATP binding"/>
    <property type="evidence" value="ECO:0007669"/>
    <property type="project" value="InterPro"/>
</dbReference>
<dbReference type="InterPro" id="IPR000719">
    <property type="entry name" value="Prot_kinase_dom"/>
</dbReference>
<dbReference type="PROSITE" id="PS50011">
    <property type="entry name" value="PROTEIN_KINASE_DOM"/>
    <property type="match status" value="1"/>
</dbReference>
<gene>
    <name evidence="3" type="ORF">KIW84_071628</name>
</gene>
<reference evidence="3 4" key="1">
    <citation type="journal article" date="2022" name="Nat. Genet.">
        <title>Improved pea reference genome and pan-genome highlight genomic features and evolutionary characteristics.</title>
        <authorList>
            <person name="Yang T."/>
            <person name="Liu R."/>
            <person name="Luo Y."/>
            <person name="Hu S."/>
            <person name="Wang D."/>
            <person name="Wang C."/>
            <person name="Pandey M.K."/>
            <person name="Ge S."/>
            <person name="Xu Q."/>
            <person name="Li N."/>
            <person name="Li G."/>
            <person name="Huang Y."/>
            <person name="Saxena R.K."/>
            <person name="Ji Y."/>
            <person name="Li M."/>
            <person name="Yan X."/>
            <person name="He Y."/>
            <person name="Liu Y."/>
            <person name="Wang X."/>
            <person name="Xiang C."/>
            <person name="Varshney R.K."/>
            <person name="Ding H."/>
            <person name="Gao S."/>
            <person name="Zong X."/>
        </authorList>
    </citation>
    <scope>NUCLEOTIDE SEQUENCE [LARGE SCALE GENOMIC DNA]</scope>
    <source>
        <strain evidence="3 4">cv. Zhongwan 6</strain>
    </source>
</reference>
<feature type="domain" description="Protein kinase" evidence="2">
    <location>
        <begin position="1"/>
        <end position="84"/>
    </location>
</feature>
<dbReference type="GO" id="GO:0004672">
    <property type="term" value="F:protein kinase activity"/>
    <property type="evidence" value="ECO:0007669"/>
    <property type="project" value="InterPro"/>
</dbReference>
<keyword evidence="4" id="KW-1185">Reference proteome</keyword>
<organism evidence="3 4">
    <name type="scientific">Pisum sativum</name>
    <name type="common">Garden pea</name>
    <name type="synonym">Lathyrus oleraceus</name>
    <dbReference type="NCBI Taxonomy" id="3888"/>
    <lineage>
        <taxon>Eukaryota</taxon>
        <taxon>Viridiplantae</taxon>
        <taxon>Streptophyta</taxon>
        <taxon>Embryophyta</taxon>
        <taxon>Tracheophyta</taxon>
        <taxon>Spermatophyta</taxon>
        <taxon>Magnoliopsida</taxon>
        <taxon>eudicotyledons</taxon>
        <taxon>Gunneridae</taxon>
        <taxon>Pentapetalae</taxon>
        <taxon>rosids</taxon>
        <taxon>fabids</taxon>
        <taxon>Fabales</taxon>
        <taxon>Fabaceae</taxon>
        <taxon>Papilionoideae</taxon>
        <taxon>50 kb inversion clade</taxon>
        <taxon>NPAAA clade</taxon>
        <taxon>Hologalegina</taxon>
        <taxon>IRL clade</taxon>
        <taxon>Fabeae</taxon>
        <taxon>Lathyrus</taxon>
    </lineage>
</organism>
<protein>
    <recommendedName>
        <fullName evidence="2">Protein kinase domain-containing protein</fullName>
    </recommendedName>
</protein>
<comment type="caution">
    <text evidence="3">The sequence shown here is derived from an EMBL/GenBank/DDBJ whole genome shotgun (WGS) entry which is preliminary data.</text>
</comment>
<proteinExistence type="predicted"/>
<accession>A0A9D4VJH9</accession>
<sequence>MGNGNPFEALHRNRKYEKVAWDWNHRDLKSSNILLDEDYEKIAEFGVARSVRIPREQRTLPTLDSGGITGRCTSSPQHLVSLAP</sequence>
<feature type="region of interest" description="Disordered" evidence="1">
    <location>
        <begin position="62"/>
        <end position="84"/>
    </location>
</feature>
<name>A0A9D4VJH9_PEA</name>
<evidence type="ECO:0000256" key="1">
    <source>
        <dbReference type="SAM" id="MobiDB-lite"/>
    </source>
</evidence>
<evidence type="ECO:0000313" key="4">
    <source>
        <dbReference type="Proteomes" id="UP001058974"/>
    </source>
</evidence>
<evidence type="ECO:0000259" key="2">
    <source>
        <dbReference type="PROSITE" id="PS50011"/>
    </source>
</evidence>